<keyword evidence="2" id="KW-1185">Reference proteome</keyword>
<sequence>MSEQLHIPNLPESLQYHWQRLQAGPFAEQPITLLHLGERQTLLICRGVGEELTMIVVPIGTAELNERYFTPRPTPASLETAIMAVEDAIAPARSPLLLASQLYCADPLAHHITLAAGFSPNRDEEAQSLSSDAVEQLFQRYCQFVEGGAPLQSGWPDATPVALLILRELMHHLAFPKLFLLPSQP</sequence>
<comment type="caution">
    <text evidence="1">The sequence shown here is derived from an EMBL/GenBank/DDBJ whole genome shotgun (WGS) entry which is preliminary data.</text>
</comment>
<dbReference type="EMBL" id="JAUEDK010000055">
    <property type="protein sequence ID" value="MDN0077148.1"/>
    <property type="molecule type" value="Genomic_DNA"/>
</dbReference>
<evidence type="ECO:0000313" key="1">
    <source>
        <dbReference type="EMBL" id="MDN0077148.1"/>
    </source>
</evidence>
<dbReference type="Proteomes" id="UP001168540">
    <property type="component" value="Unassembled WGS sequence"/>
</dbReference>
<protein>
    <submittedName>
        <fullName evidence="1">Uncharacterized protein</fullName>
    </submittedName>
</protein>
<name>A0ABT7XTL8_9NEIS</name>
<proteinExistence type="predicted"/>
<evidence type="ECO:0000313" key="2">
    <source>
        <dbReference type="Proteomes" id="UP001168540"/>
    </source>
</evidence>
<reference evidence="1" key="1">
    <citation type="submission" date="2023-06" db="EMBL/GenBank/DDBJ databases">
        <authorList>
            <person name="Zhang S."/>
        </authorList>
    </citation>
    <scope>NUCLEOTIDE SEQUENCE</scope>
    <source>
        <strain evidence="1">SG2303</strain>
    </source>
</reference>
<accession>A0ABT7XTL8</accession>
<organism evidence="1 2">
    <name type="scientific">Crenobacter oryzisoli</name>
    <dbReference type="NCBI Taxonomy" id="3056844"/>
    <lineage>
        <taxon>Bacteria</taxon>
        <taxon>Pseudomonadati</taxon>
        <taxon>Pseudomonadota</taxon>
        <taxon>Betaproteobacteria</taxon>
        <taxon>Neisseriales</taxon>
        <taxon>Neisseriaceae</taxon>
        <taxon>Crenobacter</taxon>
    </lineage>
</organism>
<dbReference type="RefSeq" id="WP_289831788.1">
    <property type="nucleotide sequence ID" value="NZ_JAUEDK010000055.1"/>
</dbReference>
<gene>
    <name evidence="1" type="ORF">QU481_20090</name>
</gene>